<accession>A0A1G8HP16</accession>
<reference evidence="1 2" key="1">
    <citation type="submission" date="2016-10" db="EMBL/GenBank/DDBJ databases">
        <authorList>
            <person name="de Groot N.N."/>
        </authorList>
    </citation>
    <scope>NUCLEOTIDE SEQUENCE [LARGE SCALE GENOMIC DNA]</scope>
    <source>
        <strain evidence="1 2">DSM 44892</strain>
    </source>
</reference>
<proteinExistence type="predicted"/>
<dbReference type="EMBL" id="FNDN01000005">
    <property type="protein sequence ID" value="SDI08328.1"/>
    <property type="molecule type" value="Genomic_DNA"/>
</dbReference>
<evidence type="ECO:0008006" key="3">
    <source>
        <dbReference type="Google" id="ProtNLM"/>
    </source>
</evidence>
<keyword evidence="2" id="KW-1185">Reference proteome</keyword>
<evidence type="ECO:0000313" key="2">
    <source>
        <dbReference type="Proteomes" id="UP000183263"/>
    </source>
</evidence>
<evidence type="ECO:0000313" key="1">
    <source>
        <dbReference type="EMBL" id="SDI08328.1"/>
    </source>
</evidence>
<dbReference type="Gene3D" id="3.10.490.10">
    <property type="entry name" value="Gamma-glutamyl cyclotransferase-like"/>
    <property type="match status" value="1"/>
</dbReference>
<gene>
    <name evidence="1" type="ORF">SAMN05444695_10521</name>
</gene>
<dbReference type="Proteomes" id="UP000183263">
    <property type="component" value="Unassembled WGS sequence"/>
</dbReference>
<sequence>MIISKSDPPIFRNRRIAAFADGRTVDTVVVWYVSYGSNMASARLRCYLEGGRPPGGSLAHPGARDGTPPRASVPLLLPGAVFFAGESRVWTGGRAFYDAGADGEVAARAYLVTEDQFADIHAQEPACYDRILDVGVREGVPMRTFTTRARADAIRRSAPAPAYLVAMAQGLRESHGWDEARIARYLGGWRPDVTDLSRATHVT</sequence>
<dbReference type="AlphaFoldDB" id="A0A1G8HP16"/>
<organism evidence="1 2">
    <name type="scientific">Rhodococcus triatomae</name>
    <dbReference type="NCBI Taxonomy" id="300028"/>
    <lineage>
        <taxon>Bacteria</taxon>
        <taxon>Bacillati</taxon>
        <taxon>Actinomycetota</taxon>
        <taxon>Actinomycetes</taxon>
        <taxon>Mycobacteriales</taxon>
        <taxon>Nocardiaceae</taxon>
        <taxon>Rhodococcus</taxon>
    </lineage>
</organism>
<protein>
    <recommendedName>
        <fullName evidence="3">Histone deacetylase</fullName>
    </recommendedName>
</protein>
<name>A0A1G8HP16_9NOCA</name>